<comment type="caution">
    <text evidence="2">The sequence shown here is derived from an EMBL/GenBank/DDBJ whole genome shotgun (WGS) entry which is preliminary data.</text>
</comment>
<keyword evidence="3" id="KW-1185">Reference proteome</keyword>
<dbReference type="GO" id="GO:0016740">
    <property type="term" value="F:transferase activity"/>
    <property type="evidence" value="ECO:0007669"/>
    <property type="project" value="UniProtKB-KW"/>
</dbReference>
<dbReference type="NCBIfam" id="TIGR00702">
    <property type="entry name" value="YcaO-type kinase domain"/>
    <property type="match status" value="1"/>
</dbReference>
<sequence>MEENPISGSATEEISGRWAAARAQPIGKAYRDGTDRAVSPATTLARVSPAMAAAGITRVANVTGMDRIGIPVWCAVRPASRSLTVSQGKGVTGDAAKASAVMEALELWHAETHHLPLRYDTHRALAARGETVLDPMTLVRCPCSEYAADRPMRWARGWDLIGGRPAWVPYEAVHCDWRVPVAPGDHAVQNGSNGLASGNSLLEATVHALCELVERDAIVAAQDAGDLLAAPRMVRPETIADDSCRDLLGRFRHAGVDVLVWDLTSQIGVPVFNCLAVETDTPWYHPLPQTQGSGCHPRRAIALSRALTEAAQARATVIVGSRDDIGRDRQSWYFDPEQRRAVGDAVRDRPRRDYGQAPDIDHRTVNEDLDWLLTRLTAAGIGSAVVVDLTIAELGVPVVKAVVPGLRWRPWEE</sequence>
<dbReference type="Gene3D" id="3.30.160.660">
    <property type="match status" value="1"/>
</dbReference>
<dbReference type="PANTHER" id="PTHR37809:SF1">
    <property type="entry name" value="RIBOSOMAL PROTEIN S12 METHYLTHIOTRANSFERASE ACCESSORY FACTOR YCAO"/>
    <property type="match status" value="1"/>
</dbReference>
<reference evidence="2 3" key="1">
    <citation type="submission" date="2020-08" db="EMBL/GenBank/DDBJ databases">
        <title>Sequencing the genomes of 1000 actinobacteria strains.</title>
        <authorList>
            <person name="Klenk H.-P."/>
        </authorList>
    </citation>
    <scope>NUCLEOTIDE SEQUENCE [LARGE SCALE GENOMIC DNA]</scope>
    <source>
        <strain evidence="2 3">DSM 45913</strain>
    </source>
</reference>
<dbReference type="PROSITE" id="PS51664">
    <property type="entry name" value="YCAO"/>
    <property type="match status" value="1"/>
</dbReference>
<evidence type="ECO:0000259" key="1">
    <source>
        <dbReference type="PROSITE" id="PS51664"/>
    </source>
</evidence>
<keyword evidence="2" id="KW-0808">Transferase</keyword>
<protein>
    <submittedName>
        <fullName evidence="2">Ribosomal protein S12 methylthiotransferase accessory factor</fullName>
    </submittedName>
</protein>
<name>A0A7X0C610_9ACTN</name>
<dbReference type="PANTHER" id="PTHR37809">
    <property type="entry name" value="RIBOSOMAL PROTEIN S12 METHYLTHIOTRANSFERASE ACCESSORY FACTOR YCAO"/>
    <property type="match status" value="1"/>
</dbReference>
<gene>
    <name evidence="2" type="ORF">FHU36_003944</name>
</gene>
<keyword evidence="2" id="KW-0689">Ribosomal protein</keyword>
<evidence type="ECO:0000313" key="2">
    <source>
        <dbReference type="EMBL" id="MBB6347399.1"/>
    </source>
</evidence>
<evidence type="ECO:0000313" key="3">
    <source>
        <dbReference type="Proteomes" id="UP000583800"/>
    </source>
</evidence>
<dbReference type="RefSeq" id="WP_185085353.1">
    <property type="nucleotide sequence ID" value="NZ_JACHJB010000002.1"/>
</dbReference>
<feature type="domain" description="YcaO" evidence="1">
    <location>
        <begin position="88"/>
        <end position="413"/>
    </location>
</feature>
<keyword evidence="2" id="KW-0687">Ribonucleoprotein</keyword>
<accession>A0A7X0C610</accession>
<dbReference type="Pfam" id="PF02624">
    <property type="entry name" value="YcaO"/>
    <property type="match status" value="1"/>
</dbReference>
<proteinExistence type="predicted"/>
<dbReference type="EMBL" id="JACHJB010000002">
    <property type="protein sequence ID" value="MBB6347399.1"/>
    <property type="molecule type" value="Genomic_DNA"/>
</dbReference>
<dbReference type="InterPro" id="IPR003776">
    <property type="entry name" value="YcaO-like_dom"/>
</dbReference>
<organism evidence="2 3">
    <name type="scientific">Nonomuraea muscovyensis</name>
    <dbReference type="NCBI Taxonomy" id="1124761"/>
    <lineage>
        <taxon>Bacteria</taxon>
        <taxon>Bacillati</taxon>
        <taxon>Actinomycetota</taxon>
        <taxon>Actinomycetes</taxon>
        <taxon>Streptosporangiales</taxon>
        <taxon>Streptosporangiaceae</taxon>
        <taxon>Nonomuraea</taxon>
    </lineage>
</organism>
<dbReference type="Gene3D" id="3.30.1330.230">
    <property type="match status" value="1"/>
</dbReference>
<dbReference type="GO" id="GO:0005840">
    <property type="term" value="C:ribosome"/>
    <property type="evidence" value="ECO:0007669"/>
    <property type="project" value="UniProtKB-KW"/>
</dbReference>
<dbReference type="Proteomes" id="UP000583800">
    <property type="component" value="Unassembled WGS sequence"/>
</dbReference>
<dbReference type="Gene3D" id="3.30.40.250">
    <property type="match status" value="1"/>
</dbReference>
<dbReference type="AlphaFoldDB" id="A0A7X0C610"/>